<evidence type="ECO:0000256" key="5">
    <source>
        <dbReference type="ARBA" id="ARBA00023136"/>
    </source>
</evidence>
<keyword evidence="3 6" id="KW-0812">Transmembrane</keyword>
<protein>
    <submittedName>
        <fullName evidence="8">GtrA family protein</fullName>
    </submittedName>
</protein>
<keyword evidence="5 6" id="KW-0472">Membrane</keyword>
<reference evidence="8 9" key="1">
    <citation type="submission" date="2017-08" db="EMBL/GenBank/DDBJ databases">
        <title>Draft genome sequences of 64 type strains of genus Staph aureus.</title>
        <authorList>
            <person name="Cole K."/>
            <person name="Golubchik T."/>
            <person name="Russell J."/>
            <person name="Foster D."/>
            <person name="Llewelyn M."/>
            <person name="Wilson D."/>
            <person name="Crook D."/>
            <person name="Paul J."/>
        </authorList>
    </citation>
    <scope>NUCLEOTIDE SEQUENCE [LARGE SCALE GENOMIC DNA]</scope>
    <source>
        <strain evidence="8 9">DSM 29875</strain>
    </source>
</reference>
<gene>
    <name evidence="8" type="ORF">CD039_08115</name>
</gene>
<accession>A0A2K4FC53</accession>
<evidence type="ECO:0000313" key="9">
    <source>
        <dbReference type="Proteomes" id="UP000242712"/>
    </source>
</evidence>
<evidence type="ECO:0000313" key="8">
    <source>
        <dbReference type="EMBL" id="POA08942.1"/>
    </source>
</evidence>
<evidence type="ECO:0000256" key="3">
    <source>
        <dbReference type="ARBA" id="ARBA00022692"/>
    </source>
</evidence>
<comment type="subcellular location">
    <subcellularLocation>
        <location evidence="1">Membrane</location>
        <topology evidence="1">Multi-pass membrane protein</topology>
    </subcellularLocation>
</comment>
<evidence type="ECO:0000259" key="7">
    <source>
        <dbReference type="Pfam" id="PF04138"/>
    </source>
</evidence>
<comment type="similarity">
    <text evidence="2">Belongs to the GtrA family.</text>
</comment>
<feature type="transmembrane region" description="Helical" evidence="6">
    <location>
        <begin position="12"/>
        <end position="31"/>
    </location>
</feature>
<evidence type="ECO:0000256" key="2">
    <source>
        <dbReference type="ARBA" id="ARBA00009399"/>
    </source>
</evidence>
<evidence type="ECO:0000256" key="6">
    <source>
        <dbReference type="SAM" id="Phobius"/>
    </source>
</evidence>
<dbReference type="Proteomes" id="UP000242712">
    <property type="component" value="Unassembled WGS sequence"/>
</dbReference>
<feature type="transmembrane region" description="Helical" evidence="6">
    <location>
        <begin position="103"/>
        <end position="124"/>
    </location>
</feature>
<dbReference type="GO" id="GO:0000271">
    <property type="term" value="P:polysaccharide biosynthetic process"/>
    <property type="evidence" value="ECO:0007669"/>
    <property type="project" value="InterPro"/>
</dbReference>
<keyword evidence="4 6" id="KW-1133">Transmembrane helix</keyword>
<dbReference type="OrthoDB" id="2666802at2"/>
<dbReference type="AlphaFoldDB" id="A0A2K4FC53"/>
<dbReference type="InterPro" id="IPR051401">
    <property type="entry name" value="GtrA_CellWall_Glycosyl"/>
</dbReference>
<dbReference type="Pfam" id="PF04138">
    <property type="entry name" value="GtrA_DPMS_TM"/>
    <property type="match status" value="1"/>
</dbReference>
<proteinExistence type="inferred from homology"/>
<keyword evidence="9" id="KW-1185">Reference proteome</keyword>
<name>A0A2K4FC53_9STAP</name>
<organism evidence="8 9">
    <name type="scientific">Staphylococcus argensis</name>
    <dbReference type="NCBI Taxonomy" id="1607738"/>
    <lineage>
        <taxon>Bacteria</taxon>
        <taxon>Bacillati</taxon>
        <taxon>Bacillota</taxon>
        <taxon>Bacilli</taxon>
        <taxon>Bacillales</taxon>
        <taxon>Staphylococcaceae</taxon>
        <taxon>Staphylococcus</taxon>
    </lineage>
</organism>
<dbReference type="RefSeq" id="WP_103371894.1">
    <property type="nucleotide sequence ID" value="NZ_CBCRVO010000002.1"/>
</dbReference>
<dbReference type="GO" id="GO:0005886">
    <property type="term" value="C:plasma membrane"/>
    <property type="evidence" value="ECO:0007669"/>
    <property type="project" value="TreeGrafter"/>
</dbReference>
<feature type="transmembrane region" description="Helical" evidence="6">
    <location>
        <begin position="75"/>
        <end position="97"/>
    </location>
</feature>
<dbReference type="PANTHER" id="PTHR38459:SF1">
    <property type="entry name" value="PROPHAGE BACTOPRENOL-LINKED GLUCOSE TRANSLOCASE HOMOLOG"/>
    <property type="match status" value="1"/>
</dbReference>
<sequence>MKLNQLHLEIIKFIIVGGINTFNYYVVYLLLLKICNIHYIVSHITGFIVALIISYYLNCYFVYKVQPTLRKFLQFPVTQLVNVGMQTLLLFIFVRFFHINSVIAPFAGLIITIPVTFILSKYILQDR</sequence>
<evidence type="ECO:0000256" key="4">
    <source>
        <dbReference type="ARBA" id="ARBA00022989"/>
    </source>
</evidence>
<feature type="transmembrane region" description="Helical" evidence="6">
    <location>
        <begin position="37"/>
        <end position="63"/>
    </location>
</feature>
<dbReference type="GeneID" id="98298313"/>
<evidence type="ECO:0000256" key="1">
    <source>
        <dbReference type="ARBA" id="ARBA00004141"/>
    </source>
</evidence>
<dbReference type="PANTHER" id="PTHR38459">
    <property type="entry name" value="PROPHAGE BACTOPRENOL-LINKED GLUCOSE TRANSLOCASE HOMOLOG"/>
    <property type="match status" value="1"/>
</dbReference>
<dbReference type="InterPro" id="IPR007267">
    <property type="entry name" value="GtrA_DPMS_TM"/>
</dbReference>
<feature type="domain" description="GtrA/DPMS transmembrane" evidence="7">
    <location>
        <begin position="12"/>
        <end position="123"/>
    </location>
</feature>
<dbReference type="EMBL" id="PPPX01000011">
    <property type="protein sequence ID" value="POA08942.1"/>
    <property type="molecule type" value="Genomic_DNA"/>
</dbReference>
<comment type="caution">
    <text evidence="8">The sequence shown here is derived from an EMBL/GenBank/DDBJ whole genome shotgun (WGS) entry which is preliminary data.</text>
</comment>